<proteinExistence type="inferred from homology"/>
<evidence type="ECO:0000256" key="3">
    <source>
        <dbReference type="ARBA" id="ARBA00022448"/>
    </source>
</evidence>
<evidence type="ECO:0000256" key="1">
    <source>
        <dbReference type="ARBA" id="ARBA00004383"/>
    </source>
</evidence>
<keyword evidence="5 10" id="KW-0997">Cell inner membrane</keyword>
<dbReference type="PANTHER" id="PTHR33446">
    <property type="entry name" value="PROTEIN TONB-RELATED"/>
    <property type="match status" value="1"/>
</dbReference>
<evidence type="ECO:0000256" key="5">
    <source>
        <dbReference type="ARBA" id="ARBA00022519"/>
    </source>
</evidence>
<evidence type="ECO:0000256" key="11">
    <source>
        <dbReference type="SAM" id="MobiDB-lite"/>
    </source>
</evidence>
<dbReference type="PROSITE" id="PS52015">
    <property type="entry name" value="TONB_CTD"/>
    <property type="match status" value="1"/>
</dbReference>
<dbReference type="NCBIfam" id="TIGR01352">
    <property type="entry name" value="tonB_Cterm"/>
    <property type="match status" value="1"/>
</dbReference>
<comment type="caution">
    <text evidence="13">The sequence shown here is derived from an EMBL/GenBank/DDBJ whole genome shotgun (WGS) entry which is preliminary data.</text>
</comment>
<keyword evidence="9" id="KW-0472">Membrane</keyword>
<keyword evidence="10" id="KW-0735">Signal-anchor</keyword>
<comment type="subcellular location">
    <subcellularLocation>
        <location evidence="1 10">Cell inner membrane</location>
        <topology evidence="1 10">Single-pass membrane protein</topology>
        <orientation evidence="1 10">Periplasmic side</orientation>
    </subcellularLocation>
</comment>
<evidence type="ECO:0000313" key="14">
    <source>
        <dbReference type="Proteomes" id="UP001210678"/>
    </source>
</evidence>
<protein>
    <recommendedName>
        <fullName evidence="10">Protein TonB</fullName>
    </recommendedName>
</protein>
<evidence type="ECO:0000256" key="9">
    <source>
        <dbReference type="ARBA" id="ARBA00023136"/>
    </source>
</evidence>
<name>A0ABT4YVV6_9VIBR</name>
<keyword evidence="6" id="KW-0812">Transmembrane</keyword>
<feature type="region of interest" description="Disordered" evidence="11">
    <location>
        <begin position="50"/>
        <end position="72"/>
    </location>
</feature>
<dbReference type="EMBL" id="JAQLOI010000003">
    <property type="protein sequence ID" value="MDB1125712.1"/>
    <property type="molecule type" value="Genomic_DNA"/>
</dbReference>
<keyword evidence="4 10" id="KW-1003">Cell membrane</keyword>
<dbReference type="InterPro" id="IPR037682">
    <property type="entry name" value="TonB_C"/>
</dbReference>
<evidence type="ECO:0000313" key="13">
    <source>
        <dbReference type="EMBL" id="MDB1125712.1"/>
    </source>
</evidence>
<evidence type="ECO:0000256" key="2">
    <source>
        <dbReference type="ARBA" id="ARBA00006555"/>
    </source>
</evidence>
<dbReference type="PANTHER" id="PTHR33446:SF14">
    <property type="entry name" value="PROTEIN TONB"/>
    <property type="match status" value="1"/>
</dbReference>
<dbReference type="InterPro" id="IPR003538">
    <property type="entry name" value="TonB"/>
</dbReference>
<evidence type="ECO:0000256" key="7">
    <source>
        <dbReference type="ARBA" id="ARBA00022927"/>
    </source>
</evidence>
<dbReference type="RefSeq" id="WP_272139662.1">
    <property type="nucleotide sequence ID" value="NZ_JAQLOI010000003.1"/>
</dbReference>
<evidence type="ECO:0000259" key="12">
    <source>
        <dbReference type="PROSITE" id="PS52015"/>
    </source>
</evidence>
<feature type="domain" description="TonB C-terminal" evidence="12">
    <location>
        <begin position="133"/>
        <end position="224"/>
    </location>
</feature>
<dbReference type="Pfam" id="PF03544">
    <property type="entry name" value="TonB_C"/>
    <property type="match status" value="1"/>
</dbReference>
<dbReference type="InterPro" id="IPR006260">
    <property type="entry name" value="TonB/TolA_C"/>
</dbReference>
<keyword evidence="14" id="KW-1185">Reference proteome</keyword>
<evidence type="ECO:0000256" key="10">
    <source>
        <dbReference type="RuleBase" id="RU362123"/>
    </source>
</evidence>
<comment type="similarity">
    <text evidence="2 10">Belongs to the TonB family.</text>
</comment>
<dbReference type="Gene3D" id="3.30.1150.10">
    <property type="match status" value="1"/>
</dbReference>
<gene>
    <name evidence="13" type="ORF">PGX00_19435</name>
</gene>
<accession>A0ABT4YVV6</accession>
<keyword evidence="7 10" id="KW-0653">Protein transport</keyword>
<sequence>MIRLLMALPLAVLLSYSLVGMMAWMVDLNTKETKSEHEALRFNFFMTETEQASQRKSRDLPKPPEMKPLPPEQTFSAITRKQPLDTPTLEPVTEMDVELSVAPVKFAAIAPTLPSVAYDKASIAQQTQPIQLGKTQQVMPLHRKEPDYPKKALQRKIEGYVVVSFDIDRSGKPENIIIEESYPSRVFNREALRALKKWKYQPMLVNGLAQTRYGQRVKLEFKIQ</sequence>
<dbReference type="InterPro" id="IPR051045">
    <property type="entry name" value="TonB-dependent_transducer"/>
</dbReference>
<organism evidence="13 14">
    <name type="scientific">Vibrio algarum</name>
    <dbReference type="NCBI Taxonomy" id="3020714"/>
    <lineage>
        <taxon>Bacteria</taxon>
        <taxon>Pseudomonadati</taxon>
        <taxon>Pseudomonadota</taxon>
        <taxon>Gammaproteobacteria</taxon>
        <taxon>Vibrionales</taxon>
        <taxon>Vibrionaceae</taxon>
        <taxon>Vibrio</taxon>
    </lineage>
</organism>
<feature type="compositionally biased region" description="Basic and acidic residues" evidence="11">
    <location>
        <begin position="56"/>
        <end position="65"/>
    </location>
</feature>
<evidence type="ECO:0000256" key="8">
    <source>
        <dbReference type="ARBA" id="ARBA00022989"/>
    </source>
</evidence>
<comment type="function">
    <text evidence="10">Interacts with outer membrane receptor proteins that carry out high-affinity binding and energy dependent uptake into the periplasmic space of specific substrates. It could act to transduce energy from the cytoplasmic membrane to specific energy-requiring processes in the outer membrane, resulting in the release into the periplasm of ligands bound by these outer membrane proteins.</text>
</comment>
<keyword evidence="3 10" id="KW-0813">Transport</keyword>
<reference evidence="13 14" key="1">
    <citation type="submission" date="2023-01" db="EMBL/GenBank/DDBJ databases">
        <title>Vibrio sp. KJ40-1 sp.nov, isolated from marine algae.</title>
        <authorList>
            <person name="Butt M."/>
            <person name="Kim J.M.J."/>
            <person name="Jeon C.O.C."/>
        </authorList>
    </citation>
    <scope>NUCLEOTIDE SEQUENCE [LARGE SCALE GENOMIC DNA]</scope>
    <source>
        <strain evidence="13 14">KJ40-1</strain>
    </source>
</reference>
<dbReference type="PRINTS" id="PR01374">
    <property type="entry name" value="TONBPROTEIN"/>
</dbReference>
<evidence type="ECO:0000256" key="4">
    <source>
        <dbReference type="ARBA" id="ARBA00022475"/>
    </source>
</evidence>
<evidence type="ECO:0000256" key="6">
    <source>
        <dbReference type="ARBA" id="ARBA00022692"/>
    </source>
</evidence>
<dbReference type="Proteomes" id="UP001210678">
    <property type="component" value="Unassembled WGS sequence"/>
</dbReference>
<keyword evidence="8" id="KW-1133">Transmembrane helix</keyword>
<dbReference type="SUPFAM" id="SSF74653">
    <property type="entry name" value="TolA/TonB C-terminal domain"/>
    <property type="match status" value="1"/>
</dbReference>